<feature type="compositionally biased region" description="Low complexity" evidence="1">
    <location>
        <begin position="364"/>
        <end position="374"/>
    </location>
</feature>
<dbReference type="VEuPathDB" id="TriTrypDB:Lsey_0410_0040"/>
<dbReference type="OrthoDB" id="273211at2759"/>
<dbReference type="AlphaFoldDB" id="A0A0N1PB34"/>
<proteinExistence type="predicted"/>
<comment type="caution">
    <text evidence="2">The sequence shown here is derived from an EMBL/GenBank/DDBJ whole genome shotgun (WGS) entry which is preliminary data.</text>
</comment>
<dbReference type="EMBL" id="LJSK01000410">
    <property type="protein sequence ID" value="KPI83235.1"/>
    <property type="molecule type" value="Genomic_DNA"/>
</dbReference>
<feature type="region of interest" description="Disordered" evidence="1">
    <location>
        <begin position="356"/>
        <end position="409"/>
    </location>
</feature>
<keyword evidence="3" id="KW-1185">Reference proteome</keyword>
<organism evidence="2 3">
    <name type="scientific">Leptomonas seymouri</name>
    <dbReference type="NCBI Taxonomy" id="5684"/>
    <lineage>
        <taxon>Eukaryota</taxon>
        <taxon>Discoba</taxon>
        <taxon>Euglenozoa</taxon>
        <taxon>Kinetoplastea</taxon>
        <taxon>Metakinetoplastina</taxon>
        <taxon>Trypanosomatida</taxon>
        <taxon>Trypanosomatidae</taxon>
        <taxon>Leishmaniinae</taxon>
        <taxon>Leptomonas</taxon>
    </lineage>
</organism>
<protein>
    <submittedName>
        <fullName evidence="2">Uncharacterized protein</fullName>
    </submittedName>
</protein>
<gene>
    <name evidence="2" type="ORF">ABL78_7738</name>
</gene>
<sequence length="519" mass="55933">MHNPFPFMSSVTASHYKRNVLFRLLAFLDNTGTQSFVLANEVSEDGHFLHPEVVFGEGTAAAGILSAAVKALRANVRHFFRSAEEQQALLRAIGTGVLEPAPEDAVSTADGTTRAPSAPAFPVTTSTETCETVSDPQLQNQKGNPSCVKGSEDVVDSHASLPIDTTWSHLVCHPASLLHYAEQVESELPIHLFVRLREVLVVAPSDPPPSNGVDAEPAPPGTAAFSETPFVEQMLIDGLDEWMRSRPEAEVKRMIMACGVQPTVLASAFEQQQQQQRQQSFAAAQSPSDASCAHTSAALPDALVDFVVDVMFPVLTAGTSPSSSTIATQSTTASASGEGLLDWLLLSYEKNHEAIEVGEEEGESSGSDAVGEDSSSPRKIPRSEGGSPQASQKDEEKDSLGAWQPEEGEEVLTADNIDRYLKEFPQRIPKEVLREKRKPITDPAISAFELENHYTAAELRKLIKDRVGSMTAQEAAALMGCPLSEAQVTQAARATRKAQFVEWVLAAHRGRAESAQDKP</sequence>
<dbReference type="Proteomes" id="UP000038009">
    <property type="component" value="Unassembled WGS sequence"/>
</dbReference>
<evidence type="ECO:0000256" key="1">
    <source>
        <dbReference type="SAM" id="MobiDB-lite"/>
    </source>
</evidence>
<feature type="region of interest" description="Disordered" evidence="1">
    <location>
        <begin position="102"/>
        <end position="123"/>
    </location>
</feature>
<dbReference type="OMA" id="CPQRIPK"/>
<evidence type="ECO:0000313" key="3">
    <source>
        <dbReference type="Proteomes" id="UP000038009"/>
    </source>
</evidence>
<evidence type="ECO:0000313" key="2">
    <source>
        <dbReference type="EMBL" id="KPI83235.1"/>
    </source>
</evidence>
<name>A0A0N1PB34_LEPSE</name>
<reference evidence="2 3" key="1">
    <citation type="journal article" date="2015" name="PLoS Pathog.">
        <title>Leptomonas seymouri: Adaptations to the Dixenous Life Cycle Analyzed by Genome Sequencing, Transcriptome Profiling and Co-infection with Leishmania donovani.</title>
        <authorList>
            <person name="Kraeva N."/>
            <person name="Butenko A."/>
            <person name="Hlavacova J."/>
            <person name="Kostygov A."/>
            <person name="Myskova J."/>
            <person name="Grybchuk D."/>
            <person name="Lestinova T."/>
            <person name="Votypka J."/>
            <person name="Volf P."/>
            <person name="Opperdoes F."/>
            <person name="Flegontov P."/>
            <person name="Lukes J."/>
            <person name="Yurchenko V."/>
        </authorList>
    </citation>
    <scope>NUCLEOTIDE SEQUENCE [LARGE SCALE GENOMIC DNA]</scope>
    <source>
        <strain evidence="2 3">ATCC 30220</strain>
    </source>
</reference>
<accession>A0A0N1PB34</accession>